<gene>
    <name evidence="1" type="ORF">T12_4760</name>
</gene>
<keyword evidence="2" id="KW-1185">Reference proteome</keyword>
<reference evidence="1 2" key="1">
    <citation type="submission" date="2015-01" db="EMBL/GenBank/DDBJ databases">
        <title>Evolution of Trichinella species and genotypes.</title>
        <authorList>
            <person name="Korhonen P.K."/>
            <person name="Edoardo P."/>
            <person name="Giuseppe L.R."/>
            <person name="Gasser R.B."/>
        </authorList>
    </citation>
    <scope>NUCLEOTIDE SEQUENCE [LARGE SCALE GENOMIC DNA]</scope>
    <source>
        <strain evidence="1">ISS2496</strain>
    </source>
</reference>
<dbReference type="AlphaFoldDB" id="A0A0V0YZE1"/>
<protein>
    <submittedName>
        <fullName evidence="1">Uncharacterized protein</fullName>
    </submittedName>
</protein>
<evidence type="ECO:0000313" key="1">
    <source>
        <dbReference type="EMBL" id="KRY05685.1"/>
    </source>
</evidence>
<accession>A0A0V0YZE1</accession>
<dbReference type="EMBL" id="JYDQ01001169">
    <property type="protein sequence ID" value="KRY05685.1"/>
    <property type="molecule type" value="Genomic_DNA"/>
</dbReference>
<dbReference type="Proteomes" id="UP000054783">
    <property type="component" value="Unassembled WGS sequence"/>
</dbReference>
<proteinExistence type="predicted"/>
<organism evidence="1 2">
    <name type="scientific">Trichinella patagoniensis</name>
    <dbReference type="NCBI Taxonomy" id="990121"/>
    <lineage>
        <taxon>Eukaryota</taxon>
        <taxon>Metazoa</taxon>
        <taxon>Ecdysozoa</taxon>
        <taxon>Nematoda</taxon>
        <taxon>Enoplea</taxon>
        <taxon>Dorylaimia</taxon>
        <taxon>Trichinellida</taxon>
        <taxon>Trichinellidae</taxon>
        <taxon>Trichinella</taxon>
    </lineage>
</organism>
<comment type="caution">
    <text evidence="1">The sequence shown here is derived from an EMBL/GenBank/DDBJ whole genome shotgun (WGS) entry which is preliminary data.</text>
</comment>
<name>A0A0V0YZE1_9BILA</name>
<sequence length="32" mass="3715">MNFKALQGKHGPHFRYPAYQCVPCKKSIKLHS</sequence>
<evidence type="ECO:0000313" key="2">
    <source>
        <dbReference type="Proteomes" id="UP000054783"/>
    </source>
</evidence>